<evidence type="ECO:0000313" key="11">
    <source>
        <dbReference type="EMBL" id="KAK5985574.1"/>
    </source>
</evidence>
<evidence type="ECO:0000256" key="4">
    <source>
        <dbReference type="ARBA" id="ARBA00022777"/>
    </source>
</evidence>
<evidence type="ECO:0000259" key="9">
    <source>
        <dbReference type="PROSITE" id="PS50011"/>
    </source>
</evidence>
<dbReference type="Gene3D" id="3.30.1120.30">
    <property type="entry name" value="POLO box domain"/>
    <property type="match status" value="1"/>
</dbReference>
<dbReference type="InterPro" id="IPR036947">
    <property type="entry name" value="POLO_box_dom_sf"/>
</dbReference>
<dbReference type="InterPro" id="IPR000959">
    <property type="entry name" value="POLO_box_dom"/>
</dbReference>
<dbReference type="SMART" id="SM00220">
    <property type="entry name" value="S_TKc"/>
    <property type="match status" value="1"/>
</dbReference>
<dbReference type="PROSITE" id="PS50078">
    <property type="entry name" value="POLO_BOX"/>
    <property type="match status" value="1"/>
</dbReference>
<feature type="compositionally biased region" description="Basic and acidic residues" evidence="8">
    <location>
        <begin position="28"/>
        <end position="43"/>
    </location>
</feature>
<evidence type="ECO:0000259" key="10">
    <source>
        <dbReference type="PROSITE" id="PS50078"/>
    </source>
</evidence>
<dbReference type="SUPFAM" id="SSF56112">
    <property type="entry name" value="Protein kinase-like (PK-like)"/>
    <property type="match status" value="1"/>
</dbReference>
<evidence type="ECO:0000256" key="3">
    <source>
        <dbReference type="ARBA" id="ARBA00022741"/>
    </source>
</evidence>
<dbReference type="GO" id="GO:0000776">
    <property type="term" value="C:kinetochore"/>
    <property type="evidence" value="ECO:0007669"/>
    <property type="project" value="TreeGrafter"/>
</dbReference>
<dbReference type="PANTHER" id="PTHR24345:SF0">
    <property type="entry name" value="CELL CYCLE SERINE_THREONINE-PROTEIN KINASE CDC5_MSD2"/>
    <property type="match status" value="1"/>
</dbReference>
<dbReference type="InterPro" id="IPR017441">
    <property type="entry name" value="Protein_kinase_ATP_BS"/>
</dbReference>
<evidence type="ECO:0000256" key="7">
    <source>
        <dbReference type="RuleBase" id="RU361162"/>
    </source>
</evidence>
<evidence type="ECO:0000256" key="6">
    <source>
        <dbReference type="PROSITE-ProRule" id="PRU10141"/>
    </source>
</evidence>
<dbReference type="Gene3D" id="3.30.200.20">
    <property type="entry name" value="Phosphorylase Kinase, domain 1"/>
    <property type="match status" value="1"/>
</dbReference>
<dbReference type="PROSITE" id="PS50011">
    <property type="entry name" value="PROTEIN_KINASE_DOM"/>
    <property type="match status" value="1"/>
</dbReference>
<keyword evidence="3 6" id="KW-0547">Nucleotide-binding</keyword>
<feature type="region of interest" description="Disordered" evidence="8">
    <location>
        <begin position="1"/>
        <end position="49"/>
    </location>
</feature>
<gene>
    <name evidence="11" type="ORF">GCK32_011562</name>
</gene>
<dbReference type="InterPro" id="IPR011009">
    <property type="entry name" value="Kinase-like_dom_sf"/>
</dbReference>
<dbReference type="CDD" id="cd13118">
    <property type="entry name" value="POLO_box_1"/>
    <property type="match status" value="1"/>
</dbReference>
<dbReference type="InterPro" id="IPR000719">
    <property type="entry name" value="Prot_kinase_dom"/>
</dbReference>
<name>A0AAN8ISW1_TRICO</name>
<dbReference type="GO" id="GO:0005737">
    <property type="term" value="C:cytoplasm"/>
    <property type="evidence" value="ECO:0007669"/>
    <property type="project" value="TreeGrafter"/>
</dbReference>
<dbReference type="PANTHER" id="PTHR24345">
    <property type="entry name" value="SERINE/THREONINE-PROTEIN KINASE PLK"/>
    <property type="match status" value="1"/>
</dbReference>
<comment type="catalytic activity">
    <reaction evidence="7">
        <text>L-threonyl-[protein] + ATP = O-phospho-L-threonyl-[protein] + ADP + H(+)</text>
        <dbReference type="Rhea" id="RHEA:46608"/>
        <dbReference type="Rhea" id="RHEA-COMP:11060"/>
        <dbReference type="Rhea" id="RHEA-COMP:11605"/>
        <dbReference type="ChEBI" id="CHEBI:15378"/>
        <dbReference type="ChEBI" id="CHEBI:30013"/>
        <dbReference type="ChEBI" id="CHEBI:30616"/>
        <dbReference type="ChEBI" id="CHEBI:61977"/>
        <dbReference type="ChEBI" id="CHEBI:456216"/>
        <dbReference type="EC" id="2.7.11.21"/>
    </reaction>
</comment>
<dbReference type="PROSITE" id="PS00107">
    <property type="entry name" value="PROTEIN_KINASE_ATP"/>
    <property type="match status" value="1"/>
</dbReference>
<proteinExistence type="inferred from homology"/>
<keyword evidence="5 6" id="KW-0067">ATP-binding</keyword>
<dbReference type="AlphaFoldDB" id="A0AAN8ISW1"/>
<dbReference type="SUPFAM" id="SSF82615">
    <property type="entry name" value="Polo-box domain"/>
    <property type="match status" value="1"/>
</dbReference>
<dbReference type="GO" id="GO:0007052">
    <property type="term" value="P:mitotic spindle organization"/>
    <property type="evidence" value="ECO:0007669"/>
    <property type="project" value="TreeGrafter"/>
</dbReference>
<organism evidence="11 12">
    <name type="scientific">Trichostrongylus colubriformis</name>
    <name type="common">Black scour worm</name>
    <dbReference type="NCBI Taxonomy" id="6319"/>
    <lineage>
        <taxon>Eukaryota</taxon>
        <taxon>Metazoa</taxon>
        <taxon>Ecdysozoa</taxon>
        <taxon>Nematoda</taxon>
        <taxon>Chromadorea</taxon>
        <taxon>Rhabditida</taxon>
        <taxon>Rhabditina</taxon>
        <taxon>Rhabditomorpha</taxon>
        <taxon>Strongyloidea</taxon>
        <taxon>Trichostrongylidae</taxon>
        <taxon>Trichostrongylus</taxon>
    </lineage>
</organism>
<evidence type="ECO:0000256" key="1">
    <source>
        <dbReference type="ARBA" id="ARBA00022527"/>
    </source>
</evidence>
<dbReference type="Gene3D" id="1.10.510.10">
    <property type="entry name" value="Transferase(Phosphotransferase) domain 1"/>
    <property type="match status" value="1"/>
</dbReference>
<evidence type="ECO:0000256" key="5">
    <source>
        <dbReference type="ARBA" id="ARBA00022840"/>
    </source>
</evidence>
<accession>A0AAN8ISW1</accession>
<feature type="domain" description="POLO box" evidence="10">
    <location>
        <begin position="429"/>
        <end position="510"/>
    </location>
</feature>
<dbReference type="Pfam" id="PF00069">
    <property type="entry name" value="Pkinase"/>
    <property type="match status" value="1"/>
</dbReference>
<feature type="binding site" evidence="6">
    <location>
        <position position="94"/>
    </location>
    <ligand>
        <name>ATP</name>
        <dbReference type="ChEBI" id="CHEBI:30616"/>
    </ligand>
</feature>
<dbReference type="InterPro" id="IPR008271">
    <property type="entry name" value="Ser/Thr_kinase_AS"/>
</dbReference>
<dbReference type="Proteomes" id="UP001331761">
    <property type="component" value="Unassembled WGS sequence"/>
</dbReference>
<protein>
    <recommendedName>
        <fullName evidence="7">Serine/threonine-protein kinase PLK</fullName>
        <ecNumber evidence="7">2.7.11.21</ecNumber>
    </recommendedName>
    <alternativeName>
        <fullName evidence="7">Polo-like kinase</fullName>
    </alternativeName>
</protein>
<keyword evidence="2 7" id="KW-0808">Transferase</keyword>
<evidence type="ECO:0000256" key="8">
    <source>
        <dbReference type="SAM" id="MobiDB-lite"/>
    </source>
</evidence>
<reference evidence="11 12" key="1">
    <citation type="submission" date="2019-10" db="EMBL/GenBank/DDBJ databases">
        <title>Assembly and Annotation for the nematode Trichostrongylus colubriformis.</title>
        <authorList>
            <person name="Martin J."/>
        </authorList>
    </citation>
    <scope>NUCLEOTIDE SEQUENCE [LARGE SCALE GENOMIC DNA]</scope>
    <source>
        <strain evidence="11">G859</strain>
        <tissue evidence="11">Whole worm</tissue>
    </source>
</reference>
<keyword evidence="4 7" id="KW-0418">Kinase</keyword>
<dbReference type="EC" id="2.7.11.21" evidence="7"/>
<evidence type="ECO:0000256" key="2">
    <source>
        <dbReference type="ARBA" id="ARBA00022679"/>
    </source>
</evidence>
<sequence length="645" mass="72351">MVRLQSYSPHSGVLPERPYFSVGNPNGECRDNQPDSRDRDREGNGGPSLFEAGDRIVDEYSKEEFYVDQYLGKGGFAECFAVRSNRCRGQFALKVVEKSKLKDPSYSKMHREINLHRSVSHPNIVRLRGSFQDRHYFFLVMELCREQTLLTLINQSKRGYLSEYESRGYMVGILSAVRYLLDRNILHRDLKPGNILIGTDGQVKLADFGLAILMQDLNPMSVSGTPNYLAPEILMKRGHSECSEVWSIGCMLYCMLIGKPPFESDSLEETYARIQAGQYSYPFWTKISDEAKDLINACLIHSANFRPTIKEIQEDPWMTMCHPVPESALHRAKSMKDLARHDANGNIVSGGRPHRPRSTLDLVSAQACGNRSRRKSIVSTHDSGFGSDPDMSRRPALAAAINGYLNDIGGLLGGTCDFALEPCPLPPVFVSKWVDYTNRRGFGCQFSDGSISVKFNEGLCLSWPANSPTIIYAQTPFSSPHVVHPGTVHNSGLTATHIEVARQYREYMERELADTDLLMSQASRNAALSSNHSPPYLVFTHLGSECLIMVFSDGTTQINLMKRRSKIVLWNGDGGPSDDSDSKFTSIAVIERGFAPFAYRIRPGHMYGLELPQSLEDSLFVVRRALNMECDFLHVSRRPIQTTEC</sequence>
<evidence type="ECO:0000313" key="12">
    <source>
        <dbReference type="Proteomes" id="UP001331761"/>
    </source>
</evidence>
<dbReference type="GO" id="GO:0004674">
    <property type="term" value="F:protein serine/threonine kinase activity"/>
    <property type="evidence" value="ECO:0007669"/>
    <property type="project" value="UniProtKB-KW"/>
</dbReference>
<dbReference type="InterPro" id="IPR033701">
    <property type="entry name" value="POLO_box_1"/>
</dbReference>
<keyword evidence="1 7" id="KW-0723">Serine/threonine-protein kinase</keyword>
<dbReference type="EMBL" id="WIXE01001563">
    <property type="protein sequence ID" value="KAK5985574.1"/>
    <property type="molecule type" value="Genomic_DNA"/>
</dbReference>
<keyword evidence="12" id="KW-1185">Reference proteome</keyword>
<dbReference type="GO" id="GO:0000922">
    <property type="term" value="C:spindle pole"/>
    <property type="evidence" value="ECO:0007669"/>
    <property type="project" value="TreeGrafter"/>
</dbReference>
<dbReference type="GO" id="GO:0005524">
    <property type="term" value="F:ATP binding"/>
    <property type="evidence" value="ECO:0007669"/>
    <property type="project" value="UniProtKB-UniRule"/>
</dbReference>
<dbReference type="GO" id="GO:0005634">
    <property type="term" value="C:nucleus"/>
    <property type="evidence" value="ECO:0007669"/>
    <property type="project" value="TreeGrafter"/>
</dbReference>
<comment type="similarity">
    <text evidence="7">Belongs to the protein kinase superfamily. Ser/Thr protein kinase family. CDC5/Polo subfamily.</text>
</comment>
<feature type="domain" description="Protein kinase" evidence="9">
    <location>
        <begin position="65"/>
        <end position="318"/>
    </location>
</feature>
<dbReference type="FunFam" id="3.30.200.20:FF:000042">
    <property type="entry name" value="Aurora kinase A"/>
    <property type="match status" value="1"/>
</dbReference>
<comment type="caution">
    <text evidence="11">The sequence shown here is derived from an EMBL/GenBank/DDBJ whole genome shotgun (WGS) entry which is preliminary data.</text>
</comment>
<dbReference type="PROSITE" id="PS00108">
    <property type="entry name" value="PROTEIN_KINASE_ST"/>
    <property type="match status" value="1"/>
</dbReference>